<dbReference type="Gene3D" id="3.30.70.330">
    <property type="match status" value="1"/>
</dbReference>
<accession>A0ABP9YMN5</accession>
<keyword evidence="6 8" id="KW-0906">Nuclear pore complex</keyword>
<evidence type="ECO:0000256" key="7">
    <source>
        <dbReference type="ARBA" id="ARBA00023242"/>
    </source>
</evidence>
<protein>
    <recommendedName>
        <fullName evidence="9">RRM Nup35-type domain-containing protein</fullName>
    </recommendedName>
</protein>
<evidence type="ECO:0000256" key="5">
    <source>
        <dbReference type="ARBA" id="ARBA00023010"/>
    </source>
</evidence>
<comment type="caution">
    <text evidence="10">The sequence shown here is derived from an EMBL/GenBank/DDBJ whole genome shotgun (WGS) entry which is preliminary data.</text>
</comment>
<evidence type="ECO:0000256" key="1">
    <source>
        <dbReference type="ARBA" id="ARBA00004567"/>
    </source>
</evidence>
<reference evidence="10 11" key="1">
    <citation type="submission" date="2024-04" db="EMBL/GenBank/DDBJ databases">
        <title>genome sequences of Mucor flavus KT1a and Helicostylum pulchrum KT1b strains isolated from the surface of a dry-aged beef.</title>
        <authorList>
            <person name="Toyotome T."/>
            <person name="Hosono M."/>
            <person name="Torimaru M."/>
            <person name="Fukuda K."/>
            <person name="Mikami N."/>
        </authorList>
    </citation>
    <scope>NUCLEOTIDE SEQUENCE [LARGE SCALE GENOMIC DNA]</scope>
    <source>
        <strain evidence="10 11">KT1a</strain>
    </source>
</reference>
<proteinExistence type="predicted"/>
<keyword evidence="5" id="KW-0811">Translocation</keyword>
<gene>
    <name evidence="10" type="ORF">MFLAVUS_001493</name>
</gene>
<evidence type="ECO:0000259" key="9">
    <source>
        <dbReference type="PROSITE" id="PS51472"/>
    </source>
</evidence>
<dbReference type="PANTHER" id="PTHR21527">
    <property type="entry name" value="NUCLEOPORIN NUP35"/>
    <property type="match status" value="1"/>
</dbReference>
<dbReference type="InterPro" id="IPR007846">
    <property type="entry name" value="RRM_NUP35_dom"/>
</dbReference>
<comment type="subcellular location">
    <subcellularLocation>
        <location evidence="1">Nucleus</location>
        <location evidence="1">Nuclear pore complex</location>
    </subcellularLocation>
</comment>
<dbReference type="InterPro" id="IPR012677">
    <property type="entry name" value="Nucleotide-bd_a/b_plait_sf"/>
</dbReference>
<keyword evidence="11" id="KW-1185">Reference proteome</keyword>
<evidence type="ECO:0000256" key="2">
    <source>
        <dbReference type="ARBA" id="ARBA00022448"/>
    </source>
</evidence>
<evidence type="ECO:0000256" key="4">
    <source>
        <dbReference type="ARBA" id="ARBA00022927"/>
    </source>
</evidence>
<dbReference type="InterPro" id="IPR035979">
    <property type="entry name" value="RBD_domain_sf"/>
</dbReference>
<organism evidence="10 11">
    <name type="scientific">Mucor flavus</name>
    <dbReference type="NCBI Taxonomy" id="439312"/>
    <lineage>
        <taxon>Eukaryota</taxon>
        <taxon>Fungi</taxon>
        <taxon>Fungi incertae sedis</taxon>
        <taxon>Mucoromycota</taxon>
        <taxon>Mucoromycotina</taxon>
        <taxon>Mucoromycetes</taxon>
        <taxon>Mucorales</taxon>
        <taxon>Mucorineae</taxon>
        <taxon>Mucoraceae</taxon>
        <taxon>Mucor</taxon>
    </lineage>
</organism>
<evidence type="ECO:0000256" key="6">
    <source>
        <dbReference type="ARBA" id="ARBA00023132"/>
    </source>
</evidence>
<keyword evidence="3 8" id="KW-0509">mRNA transport</keyword>
<dbReference type="EMBL" id="BAABUK010000003">
    <property type="protein sequence ID" value="GAA5808111.1"/>
    <property type="molecule type" value="Genomic_DNA"/>
</dbReference>
<dbReference type="PANTHER" id="PTHR21527:SF6">
    <property type="entry name" value="NUCLEOPORIN NUP35"/>
    <property type="match status" value="1"/>
</dbReference>
<keyword evidence="7 8" id="KW-0539">Nucleus</keyword>
<dbReference type="SUPFAM" id="SSF54928">
    <property type="entry name" value="RNA-binding domain, RBD"/>
    <property type="match status" value="1"/>
</dbReference>
<dbReference type="PROSITE" id="PS51472">
    <property type="entry name" value="RRM_NUP35"/>
    <property type="match status" value="1"/>
</dbReference>
<feature type="domain" description="RRM Nup35-type" evidence="9">
    <location>
        <begin position="131"/>
        <end position="210"/>
    </location>
</feature>
<evidence type="ECO:0000256" key="8">
    <source>
        <dbReference type="PROSITE-ProRule" id="PRU00804"/>
    </source>
</evidence>
<dbReference type="Pfam" id="PF05172">
    <property type="entry name" value="RRM_Nup35"/>
    <property type="match status" value="1"/>
</dbReference>
<evidence type="ECO:0000256" key="3">
    <source>
        <dbReference type="ARBA" id="ARBA00022816"/>
    </source>
</evidence>
<evidence type="ECO:0000313" key="11">
    <source>
        <dbReference type="Proteomes" id="UP001473302"/>
    </source>
</evidence>
<keyword evidence="4" id="KW-0653">Protein transport</keyword>
<sequence>MSTDPVTPQILTTSIKETTTTELPNEKDLDRIAPCFFVGPHETEEHVSFEPELSQDSGSAVGYGDRRLSGILAETTEGGKKAENAIEIPSKVILDASDANRGIFGDKRLKVANRVTNSNQGIIAASHVDSLEPSKTVRVFGYPSNLLHNVIEHFMTYGKIEEYRESPGNWVTITYESSTCALAALKSNGIIISRTYMIGVSMEEEAPIVTQGVVPLDSNESVFKNIHGLGSGKVGVSITDPSHVSTGVTSSGSIMSNQSLYAIGNEQT</sequence>
<evidence type="ECO:0000313" key="10">
    <source>
        <dbReference type="EMBL" id="GAA5808111.1"/>
    </source>
</evidence>
<dbReference type="Proteomes" id="UP001473302">
    <property type="component" value="Unassembled WGS sequence"/>
</dbReference>
<keyword evidence="2 8" id="KW-0813">Transport</keyword>
<name>A0ABP9YMN5_9FUNG</name>